<dbReference type="Proteomes" id="UP001286313">
    <property type="component" value="Unassembled WGS sequence"/>
</dbReference>
<evidence type="ECO:0000256" key="1">
    <source>
        <dbReference type="SAM" id="MobiDB-lite"/>
    </source>
</evidence>
<dbReference type="InterPro" id="IPR036179">
    <property type="entry name" value="Ig-like_dom_sf"/>
</dbReference>
<evidence type="ECO:0000313" key="4">
    <source>
        <dbReference type="EMBL" id="KAK3886054.1"/>
    </source>
</evidence>
<feature type="non-terminal residue" evidence="4">
    <location>
        <position position="1"/>
    </location>
</feature>
<dbReference type="EMBL" id="JAWQEG010000736">
    <property type="protein sequence ID" value="KAK3886054.1"/>
    <property type="molecule type" value="Genomic_DNA"/>
</dbReference>
<feature type="domain" description="Immunoglobulin I-set" evidence="3">
    <location>
        <begin position="10"/>
        <end position="69"/>
    </location>
</feature>
<gene>
    <name evidence="4" type="ORF">Pcinc_009763</name>
</gene>
<evidence type="ECO:0000256" key="2">
    <source>
        <dbReference type="SAM" id="SignalP"/>
    </source>
</evidence>
<evidence type="ECO:0000313" key="5">
    <source>
        <dbReference type="Proteomes" id="UP001286313"/>
    </source>
</evidence>
<proteinExistence type="predicted"/>
<keyword evidence="2" id="KW-0732">Signal</keyword>
<dbReference type="SUPFAM" id="SSF48726">
    <property type="entry name" value="Immunoglobulin"/>
    <property type="match status" value="2"/>
</dbReference>
<dbReference type="Gene3D" id="2.60.40.10">
    <property type="entry name" value="Immunoglobulins"/>
    <property type="match status" value="1"/>
</dbReference>
<dbReference type="AlphaFoldDB" id="A0AAE1G6B1"/>
<dbReference type="CDD" id="cd00096">
    <property type="entry name" value="Ig"/>
    <property type="match status" value="1"/>
</dbReference>
<protein>
    <recommendedName>
        <fullName evidence="3">Immunoglobulin I-set domain-containing protein</fullName>
    </recommendedName>
</protein>
<reference evidence="4" key="1">
    <citation type="submission" date="2023-10" db="EMBL/GenBank/DDBJ databases">
        <title>Genome assemblies of two species of porcelain crab, Petrolisthes cinctipes and Petrolisthes manimaculis (Anomura: Porcellanidae).</title>
        <authorList>
            <person name="Angst P."/>
        </authorList>
    </citation>
    <scope>NUCLEOTIDE SEQUENCE</scope>
    <source>
        <strain evidence="4">PB745_01</strain>
        <tissue evidence="4">Gill</tissue>
    </source>
</reference>
<dbReference type="InterPro" id="IPR013783">
    <property type="entry name" value="Ig-like_fold"/>
</dbReference>
<feature type="signal peptide" evidence="2">
    <location>
        <begin position="1"/>
        <end position="21"/>
    </location>
</feature>
<feature type="region of interest" description="Disordered" evidence="1">
    <location>
        <begin position="102"/>
        <end position="123"/>
    </location>
</feature>
<name>A0AAE1G6B1_PETCI</name>
<feature type="chain" id="PRO_5042261672" description="Immunoglobulin I-set domain-containing protein" evidence="2">
    <location>
        <begin position="22"/>
        <end position="191"/>
    </location>
</feature>
<dbReference type="Pfam" id="PF07679">
    <property type="entry name" value="I-set"/>
    <property type="match status" value="1"/>
</dbReference>
<evidence type="ECO:0000259" key="3">
    <source>
        <dbReference type="Pfam" id="PF07679"/>
    </source>
</evidence>
<sequence length="191" mass="19893">AHITFIIFASVLWMRAGSVVGVSGWGNIDVGSDGRTLQVVRAGTHNADDYTCTATNQAGVIDIPVTLNVLVPPVIAWKKSGVMGGVGVGEGGRTCCSRVSLTPSRHWDAPPSPSSSPPPHGGRRWGVSGDCWDWCMGLWCGVEFGGCGVSQVSPTVTTTLGTTVILPCPVTGSPPPQWLWYCGTQALVSTA</sequence>
<organism evidence="4 5">
    <name type="scientific">Petrolisthes cinctipes</name>
    <name type="common">Flat porcelain crab</name>
    <dbReference type="NCBI Taxonomy" id="88211"/>
    <lineage>
        <taxon>Eukaryota</taxon>
        <taxon>Metazoa</taxon>
        <taxon>Ecdysozoa</taxon>
        <taxon>Arthropoda</taxon>
        <taxon>Crustacea</taxon>
        <taxon>Multicrustacea</taxon>
        <taxon>Malacostraca</taxon>
        <taxon>Eumalacostraca</taxon>
        <taxon>Eucarida</taxon>
        <taxon>Decapoda</taxon>
        <taxon>Pleocyemata</taxon>
        <taxon>Anomura</taxon>
        <taxon>Galatheoidea</taxon>
        <taxon>Porcellanidae</taxon>
        <taxon>Petrolisthes</taxon>
    </lineage>
</organism>
<accession>A0AAE1G6B1</accession>
<comment type="caution">
    <text evidence="4">The sequence shown here is derived from an EMBL/GenBank/DDBJ whole genome shotgun (WGS) entry which is preliminary data.</text>
</comment>
<dbReference type="InterPro" id="IPR013098">
    <property type="entry name" value="Ig_I-set"/>
</dbReference>
<feature type="compositionally biased region" description="Pro residues" evidence="1">
    <location>
        <begin position="110"/>
        <end position="120"/>
    </location>
</feature>
<keyword evidence="5" id="KW-1185">Reference proteome</keyword>